<evidence type="ECO:0000256" key="6">
    <source>
        <dbReference type="ARBA" id="ARBA00023136"/>
    </source>
</evidence>
<dbReference type="InterPro" id="IPR039426">
    <property type="entry name" value="TonB-dep_rcpt-like"/>
</dbReference>
<keyword evidence="5 9" id="KW-0798">TonB box</keyword>
<evidence type="ECO:0000256" key="5">
    <source>
        <dbReference type="ARBA" id="ARBA00023077"/>
    </source>
</evidence>
<reference evidence="13 14" key="1">
    <citation type="submission" date="2022-01" db="EMBL/GenBank/DDBJ databases">
        <title>Whole genome-based taxonomy of the Shewanellaceae.</title>
        <authorList>
            <person name="Martin-Rodriguez A.J."/>
        </authorList>
    </citation>
    <scope>NUCLEOTIDE SEQUENCE [LARGE SCALE GENOMIC DNA]</scope>
    <source>
        <strain evidence="13 14">DSM 21332</strain>
    </source>
</reference>
<name>A0ABT0N742_9GAMM</name>
<evidence type="ECO:0000256" key="4">
    <source>
        <dbReference type="ARBA" id="ARBA00022692"/>
    </source>
</evidence>
<dbReference type="Proteomes" id="UP001202831">
    <property type="component" value="Unassembled WGS sequence"/>
</dbReference>
<dbReference type="Gene3D" id="2.170.130.10">
    <property type="entry name" value="TonB-dependent receptor, plug domain"/>
    <property type="match status" value="1"/>
</dbReference>
<feature type="signal peptide" evidence="10">
    <location>
        <begin position="1"/>
        <end position="21"/>
    </location>
</feature>
<dbReference type="SUPFAM" id="SSF56935">
    <property type="entry name" value="Porins"/>
    <property type="match status" value="1"/>
</dbReference>
<dbReference type="Pfam" id="PF00593">
    <property type="entry name" value="TonB_dep_Rec_b-barrel"/>
    <property type="match status" value="1"/>
</dbReference>
<feature type="domain" description="TonB-dependent receptor-like beta-barrel" evidence="11">
    <location>
        <begin position="243"/>
        <end position="668"/>
    </location>
</feature>
<evidence type="ECO:0000259" key="12">
    <source>
        <dbReference type="Pfam" id="PF07715"/>
    </source>
</evidence>
<organism evidence="13 14">
    <name type="scientific">Shewanella corallii</name>
    <dbReference type="NCBI Taxonomy" id="560080"/>
    <lineage>
        <taxon>Bacteria</taxon>
        <taxon>Pseudomonadati</taxon>
        <taxon>Pseudomonadota</taxon>
        <taxon>Gammaproteobacteria</taxon>
        <taxon>Alteromonadales</taxon>
        <taxon>Shewanellaceae</taxon>
        <taxon>Shewanella</taxon>
    </lineage>
</organism>
<evidence type="ECO:0000259" key="11">
    <source>
        <dbReference type="Pfam" id="PF00593"/>
    </source>
</evidence>
<dbReference type="PANTHER" id="PTHR30069:SF56">
    <property type="entry name" value="TONB-DEPENDENT HEME RECEPTOR A"/>
    <property type="match status" value="1"/>
</dbReference>
<evidence type="ECO:0000256" key="2">
    <source>
        <dbReference type="ARBA" id="ARBA00022448"/>
    </source>
</evidence>
<dbReference type="InterPro" id="IPR012910">
    <property type="entry name" value="Plug_dom"/>
</dbReference>
<evidence type="ECO:0000256" key="9">
    <source>
        <dbReference type="RuleBase" id="RU003357"/>
    </source>
</evidence>
<dbReference type="PANTHER" id="PTHR30069">
    <property type="entry name" value="TONB-DEPENDENT OUTER MEMBRANE RECEPTOR"/>
    <property type="match status" value="1"/>
</dbReference>
<gene>
    <name evidence="13" type="ORF">L2725_08845</name>
</gene>
<comment type="similarity">
    <text evidence="8 9">Belongs to the TonB-dependent receptor family.</text>
</comment>
<keyword evidence="4 8" id="KW-0812">Transmembrane</keyword>
<evidence type="ECO:0000256" key="8">
    <source>
        <dbReference type="PROSITE-ProRule" id="PRU01360"/>
    </source>
</evidence>
<dbReference type="CDD" id="cd01347">
    <property type="entry name" value="ligand_gated_channel"/>
    <property type="match status" value="1"/>
</dbReference>
<dbReference type="InterPro" id="IPR011276">
    <property type="entry name" value="TonB_haem/Hb_rcpt"/>
</dbReference>
<dbReference type="Gene3D" id="2.40.170.20">
    <property type="entry name" value="TonB-dependent receptor, beta-barrel domain"/>
    <property type="match status" value="1"/>
</dbReference>
<keyword evidence="14" id="KW-1185">Reference proteome</keyword>
<dbReference type="NCBIfam" id="TIGR01785">
    <property type="entry name" value="TonB-hemin"/>
    <property type="match status" value="1"/>
</dbReference>
<sequence length="700" mass="77835">MKLTRVAASLLLAIMPATVLAEDKPKDDNTITTALDEITVTATRTAKTALDSSQAINVITSEEIERKQANTMFEVLDMVPNVTATGGPFVTGGKFGIRGFDDAEDVMVTVDGAVQTFEKYRMGSFFGDPELFKTVSIKRGPSTVLHGAGALGGVVQVELKDAGDFLGKDEQAGAKVKLGYHSNNEQENGTVFAYARPLDSIDLLAAYIKRDSKDFELSNGETLDNSAVKNDSWLLKGEFYPSDDQAISLSYTKLDDAQRTEFNTTDEGAWGTVYREVTQDVANLSYELSPEDSDYIDLRASLGYTQSHVTESDGSGFLKDFIGIESRYEYNILTLDLVNNSQLGSHLLTYGVQYTDQERIGEKTALPCVSYDPMTGRCTEYGSTPVTSEISSQPGGDQRRLGIYLQDEFNWHQWTLIAGVRYERYESEPTDAFAAKFPDLDTKIDHDQFVPAVSLSYQVTDYLKLFGNYQQGFRAPLLDELYDEYQGRVPSLSLDVENSSNTEFGAASSFDNIWADRDALNARLIYFDTRITDEIVSNTGADNPPPGQRYANLGENDRDGIEFELNYRTPDYFVDLSYSTIDGEDEAGEPLWFLPADKLAVSLGTYLFDDQVRLSTQVLFVDDRQVQVYDPASRRYVEQTHENYTLVGLYANWDITDWLAVNVAVDNLFDEEYQVLAGTGGGLGNYGLGRNIKTELAFTF</sequence>
<keyword evidence="10" id="KW-0732">Signal</keyword>
<evidence type="ECO:0000256" key="1">
    <source>
        <dbReference type="ARBA" id="ARBA00004571"/>
    </source>
</evidence>
<dbReference type="InterPro" id="IPR036942">
    <property type="entry name" value="Beta-barrel_TonB_sf"/>
</dbReference>
<dbReference type="InterPro" id="IPR037066">
    <property type="entry name" value="Plug_dom_sf"/>
</dbReference>
<keyword evidence="6 8" id="KW-0472">Membrane</keyword>
<evidence type="ECO:0000256" key="7">
    <source>
        <dbReference type="ARBA" id="ARBA00023237"/>
    </source>
</evidence>
<keyword evidence="2 8" id="KW-0813">Transport</keyword>
<dbReference type="PROSITE" id="PS52016">
    <property type="entry name" value="TONB_DEPENDENT_REC_3"/>
    <property type="match status" value="1"/>
</dbReference>
<keyword evidence="13" id="KW-0675">Receptor</keyword>
<keyword evidence="7 8" id="KW-0998">Cell outer membrane</keyword>
<feature type="chain" id="PRO_5047059900" evidence="10">
    <location>
        <begin position="22"/>
        <end position="700"/>
    </location>
</feature>
<evidence type="ECO:0000313" key="14">
    <source>
        <dbReference type="Proteomes" id="UP001202831"/>
    </source>
</evidence>
<comment type="subcellular location">
    <subcellularLocation>
        <location evidence="1 8">Cell outer membrane</location>
        <topology evidence="1 8">Multi-pass membrane protein</topology>
    </subcellularLocation>
</comment>
<evidence type="ECO:0000256" key="3">
    <source>
        <dbReference type="ARBA" id="ARBA00022452"/>
    </source>
</evidence>
<dbReference type="RefSeq" id="WP_249248602.1">
    <property type="nucleotide sequence ID" value="NZ_JAKIKT010000002.1"/>
</dbReference>
<accession>A0ABT0N742</accession>
<dbReference type="Pfam" id="PF07715">
    <property type="entry name" value="Plug"/>
    <property type="match status" value="1"/>
</dbReference>
<evidence type="ECO:0000256" key="10">
    <source>
        <dbReference type="SAM" id="SignalP"/>
    </source>
</evidence>
<feature type="domain" description="TonB-dependent receptor plug" evidence="12">
    <location>
        <begin position="50"/>
        <end position="154"/>
    </location>
</feature>
<comment type="caution">
    <text evidence="13">The sequence shown here is derived from an EMBL/GenBank/DDBJ whole genome shotgun (WGS) entry which is preliminary data.</text>
</comment>
<protein>
    <submittedName>
        <fullName evidence="13">TonB-dependent receptor</fullName>
    </submittedName>
</protein>
<dbReference type="EMBL" id="JAKIKT010000002">
    <property type="protein sequence ID" value="MCL2913900.1"/>
    <property type="molecule type" value="Genomic_DNA"/>
</dbReference>
<proteinExistence type="inferred from homology"/>
<dbReference type="InterPro" id="IPR000531">
    <property type="entry name" value="Beta-barrel_TonB"/>
</dbReference>
<keyword evidence="3 8" id="KW-1134">Transmembrane beta strand</keyword>
<evidence type="ECO:0000313" key="13">
    <source>
        <dbReference type="EMBL" id="MCL2913900.1"/>
    </source>
</evidence>